<dbReference type="Gene3D" id="2.170.16.10">
    <property type="entry name" value="Hedgehog/Intein (Hint) domain"/>
    <property type="match status" value="1"/>
</dbReference>
<organism evidence="3">
    <name type="scientific">marine sediment metagenome</name>
    <dbReference type="NCBI Taxonomy" id="412755"/>
    <lineage>
        <taxon>unclassified sequences</taxon>
        <taxon>metagenomes</taxon>
        <taxon>ecological metagenomes</taxon>
    </lineage>
</organism>
<dbReference type="EMBL" id="LAZR01000314">
    <property type="protein sequence ID" value="KKN75149.1"/>
    <property type="molecule type" value="Genomic_DNA"/>
</dbReference>
<protein>
    <recommendedName>
        <fullName evidence="4">DOD-type homing endonuclease domain-containing protein</fullName>
    </recommendedName>
</protein>
<gene>
    <name evidence="3" type="ORF">LCGC14_0383080</name>
</gene>
<evidence type="ECO:0000256" key="1">
    <source>
        <dbReference type="SAM" id="Coils"/>
    </source>
</evidence>
<evidence type="ECO:0000313" key="3">
    <source>
        <dbReference type="EMBL" id="KKN75149.1"/>
    </source>
</evidence>
<sequence length="2573" mass="291252">MPKLLPIGPKPPKQLGPPPPQPPGFEDTIEGWEKRSREHMLSAQRGEERLQQLGTNIERFTARIPGVPGVFEVPLLLQILPKVVRNIAGIGFILPEQTRGEMKREMDTVIIGIERDDFYARLFSQVPIVISGGKFTTVEELLSVLRPPDNITSEELDEIDNIIIGMVETLTDIPQLPELASEAEPVELPELVPPPTLITVPPETIHSLTVSAIIRSITAPVAPPSVMSEEEWINHLIESREISDKADLETVEFLREQAEALIDEWEERNNMLAAYKSGIAEMPDYQLVDLLKEMVVQPGTALLEVAGKYFEHVSAPLAGLVWGAGFGIHDIEAAFWRYKRNEGTWQALGHAWEEWDAPGEGAASWILKYMLMEGLTDPLTYVGWGIATRIAKPLGAVGRWVGFIERGVSDVLELPFDLIKAGVRRLPKTISQQANIASSKAGQYVKKYLTQRYGRAYYQMTMKEWQEGVDAAVKYTLKNPQIDNVTTRAGREFLKHVPVTEKEVLVWADRLGTTLTPEQITKQTIADVDRVFEDFFSKIGGNKKLMTNREAADELVRIMVGNLDNKTSVVAGKILLERSQGIINGARSFGQSKTVAKAGSGLMVRNRRLFLKAESSSVALALKEMGRVSTLLTTVPLRIQKAWVNGIDRVVIRTFAESYLTFAMYGPMNVIEDIIRTLLGGEVPGLRSSQSFARKWVGVSYEPSIVSERSISETMGFLRSADDPNWNNWILQLGGLANGFGRTAFKYAVGVPGQINMAMRRNFLDAKATRILKEIGGEALDTLTHAGPDKLMGVTNKRVVREVQQAAMELKMNGLPEALRATKGDFTRTKIIRREVNDILKEHPDLPRPVRDFIIRQQDDGVLFRDGVNSVDDITRQANDILLNDFIASPERASVQYDQLANLLVDFEVRNPQEMAQLIYGLNFMSSIYGSTPKQILGRAVERTRGLPFADRRASIDKTLDSITLFTERAGASIDRVVEKIRVSMKPPIREVDVATITSRISWEGDIPQPSIDAVADILSTYPKRLSDKIKSVKLASEAQGASINISEGSLWLTSPTRFDSEIAHEIAHTVFPEVRAEVSLKTPIGSMDLDELFAEAFEEVVTGKPMELPGVHIGAQTSRDIDPVVVDEMVDLIISKGWANRGFSIYKDNPAYISKAEQLFNLQTAKRLRASELGEQINSWRHDFFAEVAPADLKTNDFWDDFFRDVGGREHAANVEMADFDGMIKNAIDDLDIAGGLRPRQRPDIKVIDRDLAPQDVAQLIGARGDDISRSMMDVLTSQNDKDMFTSYIMAHIKQGDVGFTKESVGRVYDQIALSLQVDPKNMSWVTGKQMELEAVRRDLHSLHNSKMLPDEEIAAIGKYFDDTASAVEGVMFTPREVRELLSETDIGLGERLASAKETASFRDAVDDLIRGGVSEEQAVARVLGTDVGKDIIVLDPTLLEATRKRVTKLAKETSVPEDLPVEMRFGAPGEKRMSMGDLIEAWFEASDNDVLQGIGRTATTNKEYLAGIQRILREKYPTGIMRIYRGSGKAGPQVLEREFTNITSSRKAAVDFQDTWKVPLDDPRLQDLRSKLKTLQGELSQPNVKVPRQAELDDEIRRLSNEISQLTETIRERIGPDIDNILVRITDVVAIGSVDESELIIRAGVLRNRIENPIKPPIKTIPQKIKPEFTNYNDLRQQAMDEATVWYSKEFTDYSSANAFDSIMKAIYPFWCVPEYATILTRTGWKHHSDLVIGEDVLTVNPDTMVTNWEPVQDIAVFDYDDDLMVIPAKGKDIKFTPNHRWLVVDKLTGEHSHIKRGYQLTDGYDVIPRSLPHEFPKESVLSVRDAAILGWAYTDGYINRGNGRKPHMIIYQSLHKHLLEIEKLVGISGILRERTGYSTENSYDYSIRVQNDDNDRILEICPDKTYLPNLVTRLDRPSAEAMWDAMFKAEGSTHIEYTDMENSCWKQTPGPVMEAFQILSVLLGKAITVNGNRVNLLANHKPYLGKETRRMYKEHYKGKVWCPVTKSGTWFVNCNGSILPTGNTYESQRWFWLPRSFIRHPGTFTSFERWQDNTDYGYIHIPGTSVDVGFGRGTVYGTLQTRLARRDYPEYYDSLGAAGDVIEFSDFLSRYGFYPGAHIGVPLALFGGVEMQFGEAVPSLVKTPLDILIALFPDNESVRWISDRLFGDRFRKYMEILQINRRGGDGTLIFSKQQEGVDLTEEEEQLLTDARREVGWYSAGFEQFGVFRMRTGEQHKMYEEASKVIEEMTGFTIDQQDWLRQHGYRIWDMVGGMSPSEQAILKEMDYYRWVGNIRPLLPGRQQEILNKIELAWDSVNRFTEQLQDSKLILQREFLSAQRGPDDYNSLLLDIYDAQRKFIDNKVEEFPLMDLDNRAEYYREFNQPQPVLHPMRELMNLYFSIELLEMTEPETGEKRRDWDNFWAQRQAIEEAIPDDFKQEWDDFLSKNSTRMEQVRRDVGRTYFRTYNKVWETILSTYNDEEQGLIEEYLFLERTGQKLDRQAGIKATTSEKTGNLLISSFRTEVSGAKKALRFANPHLDAWLFYWGRTSAFTAPGAEEVYKQIARETGRKI</sequence>
<dbReference type="SUPFAM" id="SSF51294">
    <property type="entry name" value="Hedgehog/intein (Hint) domain"/>
    <property type="match status" value="1"/>
</dbReference>
<accession>A0A0F9T7I0</accession>
<comment type="caution">
    <text evidence="3">The sequence shown here is derived from an EMBL/GenBank/DDBJ whole genome shotgun (WGS) entry which is preliminary data.</text>
</comment>
<feature type="compositionally biased region" description="Pro residues" evidence="2">
    <location>
        <begin position="8"/>
        <end position="23"/>
    </location>
</feature>
<keyword evidence="1" id="KW-0175">Coiled coil</keyword>
<feature type="coiled-coil region" evidence="1">
    <location>
        <begin position="248"/>
        <end position="275"/>
    </location>
</feature>
<dbReference type="InterPro" id="IPR006141">
    <property type="entry name" value="Intein_N"/>
</dbReference>
<dbReference type="PROSITE" id="PS50817">
    <property type="entry name" value="INTEIN_N_TER"/>
    <property type="match status" value="1"/>
</dbReference>
<proteinExistence type="predicted"/>
<reference evidence="3" key="1">
    <citation type="journal article" date="2015" name="Nature">
        <title>Complex archaea that bridge the gap between prokaryotes and eukaryotes.</title>
        <authorList>
            <person name="Spang A."/>
            <person name="Saw J.H."/>
            <person name="Jorgensen S.L."/>
            <person name="Zaremba-Niedzwiedzka K."/>
            <person name="Martijn J."/>
            <person name="Lind A.E."/>
            <person name="van Eijk R."/>
            <person name="Schleper C."/>
            <person name="Guy L."/>
            <person name="Ettema T.J."/>
        </authorList>
    </citation>
    <scope>NUCLEOTIDE SEQUENCE</scope>
</reference>
<feature type="region of interest" description="Disordered" evidence="2">
    <location>
        <begin position="1"/>
        <end position="28"/>
    </location>
</feature>
<dbReference type="GO" id="GO:0016539">
    <property type="term" value="P:intein-mediated protein splicing"/>
    <property type="evidence" value="ECO:0007669"/>
    <property type="project" value="InterPro"/>
</dbReference>
<dbReference type="InterPro" id="IPR036844">
    <property type="entry name" value="Hint_dom_sf"/>
</dbReference>
<evidence type="ECO:0008006" key="4">
    <source>
        <dbReference type="Google" id="ProtNLM"/>
    </source>
</evidence>
<evidence type="ECO:0000256" key="2">
    <source>
        <dbReference type="SAM" id="MobiDB-lite"/>
    </source>
</evidence>
<name>A0A0F9T7I0_9ZZZZ</name>